<accession>A0A6A6NA42</accession>
<keyword evidence="2" id="KW-1185">Reference proteome</keyword>
<sequence>MIVFFFIDTKVGKQRIDYVRCVLGYDGFFLVDNVGRRDGLALLWRGKKLDYITWKCSEECARDLRMWGGGFLKKCHYQIIHYKREMPSLHDRWDNNLIRLYEKACQGYEQALEDYEIYWKQFAKQFWLREVVVLGPPQTSVTEALALEAALSWVQHASLQNIVYKYDFHALVGEFYCPLAGYTVSSCSN</sequence>
<protein>
    <submittedName>
        <fullName evidence="1">Uncharacterized protein</fullName>
    </submittedName>
</protein>
<gene>
    <name evidence="1" type="ORF">GH714_008164</name>
</gene>
<dbReference type="EMBL" id="JAAGAX010000002">
    <property type="protein sequence ID" value="KAF2322174.1"/>
    <property type="molecule type" value="Genomic_DNA"/>
</dbReference>
<evidence type="ECO:0000313" key="2">
    <source>
        <dbReference type="Proteomes" id="UP000467840"/>
    </source>
</evidence>
<reference evidence="1 2" key="1">
    <citation type="journal article" date="2020" name="Mol. Plant">
        <title>The Chromosome-Based Rubber Tree Genome Provides New Insights into Spurge Genome Evolution and Rubber Biosynthesis.</title>
        <authorList>
            <person name="Liu J."/>
            <person name="Shi C."/>
            <person name="Shi C.C."/>
            <person name="Li W."/>
            <person name="Zhang Q.J."/>
            <person name="Zhang Y."/>
            <person name="Li K."/>
            <person name="Lu H.F."/>
            <person name="Shi C."/>
            <person name="Zhu S.T."/>
            <person name="Xiao Z.Y."/>
            <person name="Nan H."/>
            <person name="Yue Y."/>
            <person name="Zhu X.G."/>
            <person name="Wu Y."/>
            <person name="Hong X.N."/>
            <person name="Fan G.Y."/>
            <person name="Tong Y."/>
            <person name="Zhang D."/>
            <person name="Mao C.L."/>
            <person name="Liu Y.L."/>
            <person name="Hao S.J."/>
            <person name="Liu W.Q."/>
            <person name="Lv M.Q."/>
            <person name="Zhang H.B."/>
            <person name="Liu Y."/>
            <person name="Hu-Tang G.R."/>
            <person name="Wang J.P."/>
            <person name="Wang J.H."/>
            <person name="Sun Y.H."/>
            <person name="Ni S.B."/>
            <person name="Chen W.B."/>
            <person name="Zhang X.C."/>
            <person name="Jiao Y.N."/>
            <person name="Eichler E.E."/>
            <person name="Li G.H."/>
            <person name="Liu X."/>
            <person name="Gao L.Z."/>
        </authorList>
    </citation>
    <scope>NUCLEOTIDE SEQUENCE [LARGE SCALE GENOMIC DNA]</scope>
    <source>
        <strain evidence="2">cv. GT1</strain>
        <tissue evidence="1">Leaf</tissue>
    </source>
</reference>
<evidence type="ECO:0000313" key="1">
    <source>
        <dbReference type="EMBL" id="KAF2322174.1"/>
    </source>
</evidence>
<name>A0A6A6NA42_HEVBR</name>
<organism evidence="1 2">
    <name type="scientific">Hevea brasiliensis</name>
    <name type="common">Para rubber tree</name>
    <name type="synonym">Siphonia brasiliensis</name>
    <dbReference type="NCBI Taxonomy" id="3981"/>
    <lineage>
        <taxon>Eukaryota</taxon>
        <taxon>Viridiplantae</taxon>
        <taxon>Streptophyta</taxon>
        <taxon>Embryophyta</taxon>
        <taxon>Tracheophyta</taxon>
        <taxon>Spermatophyta</taxon>
        <taxon>Magnoliopsida</taxon>
        <taxon>eudicotyledons</taxon>
        <taxon>Gunneridae</taxon>
        <taxon>Pentapetalae</taxon>
        <taxon>rosids</taxon>
        <taxon>fabids</taxon>
        <taxon>Malpighiales</taxon>
        <taxon>Euphorbiaceae</taxon>
        <taxon>Crotonoideae</taxon>
        <taxon>Micrandreae</taxon>
        <taxon>Hevea</taxon>
    </lineage>
</organism>
<proteinExistence type="predicted"/>
<dbReference type="Proteomes" id="UP000467840">
    <property type="component" value="Chromosome 11"/>
</dbReference>
<dbReference type="AlphaFoldDB" id="A0A6A6NA42"/>
<comment type="caution">
    <text evidence="1">The sequence shown here is derived from an EMBL/GenBank/DDBJ whole genome shotgun (WGS) entry which is preliminary data.</text>
</comment>